<dbReference type="SUPFAM" id="SSF63817">
    <property type="entry name" value="Sortase"/>
    <property type="match status" value="1"/>
</dbReference>
<organism evidence="3 4">
    <name type="scientific">Kribbella alba</name>
    <dbReference type="NCBI Taxonomy" id="190197"/>
    <lineage>
        <taxon>Bacteria</taxon>
        <taxon>Bacillati</taxon>
        <taxon>Actinomycetota</taxon>
        <taxon>Actinomycetes</taxon>
        <taxon>Propionibacteriales</taxon>
        <taxon>Kribbellaceae</taxon>
        <taxon>Kribbella</taxon>
    </lineage>
</organism>
<evidence type="ECO:0000313" key="4">
    <source>
        <dbReference type="Proteomes" id="UP001501319"/>
    </source>
</evidence>
<dbReference type="InterPro" id="IPR042001">
    <property type="entry name" value="Sortase_F"/>
</dbReference>
<keyword evidence="4" id="KW-1185">Reference proteome</keyword>
<protein>
    <submittedName>
        <fullName evidence="3">Class F sortase</fullName>
    </submittedName>
</protein>
<accession>A0ABN2FL52</accession>
<sequence>MLGLLLSCMALEGCATQVDEAVPSPSGGGGAAAVGQPAPPSVQPGRAFALPERASVPPGTASVPPGRVGTPAASQRVRFIPAEVVLPGGAQAPVLPASTVGGQLVVPERVQRVGWWDGGAEAGDPFGSIVLAGHVDSATDGLGFFVRLLRVRPGEVVVLRGAGHSASYRIGSLVSVPKDALATKSGAFDQTGDHRLVLITCTGAYDRARGGYEKNLVVTATPIRLAR</sequence>
<dbReference type="Proteomes" id="UP001501319">
    <property type="component" value="Unassembled WGS sequence"/>
</dbReference>
<feature type="region of interest" description="Disordered" evidence="2">
    <location>
        <begin position="22"/>
        <end position="46"/>
    </location>
</feature>
<gene>
    <name evidence="3" type="ORF">GCM10009744_47390</name>
</gene>
<dbReference type="Pfam" id="PF04203">
    <property type="entry name" value="Sortase"/>
    <property type="match status" value="1"/>
</dbReference>
<dbReference type="EMBL" id="BAAANE010000008">
    <property type="protein sequence ID" value="GAA1650355.1"/>
    <property type="molecule type" value="Genomic_DNA"/>
</dbReference>
<dbReference type="InterPro" id="IPR023365">
    <property type="entry name" value="Sortase_dom-sf"/>
</dbReference>
<evidence type="ECO:0000313" key="3">
    <source>
        <dbReference type="EMBL" id="GAA1650355.1"/>
    </source>
</evidence>
<proteinExistence type="predicted"/>
<name>A0ABN2FL52_9ACTN</name>
<evidence type="ECO:0000256" key="2">
    <source>
        <dbReference type="SAM" id="MobiDB-lite"/>
    </source>
</evidence>
<keyword evidence="1" id="KW-0378">Hydrolase</keyword>
<comment type="caution">
    <text evidence="3">The sequence shown here is derived from an EMBL/GenBank/DDBJ whole genome shotgun (WGS) entry which is preliminary data.</text>
</comment>
<evidence type="ECO:0000256" key="1">
    <source>
        <dbReference type="ARBA" id="ARBA00022801"/>
    </source>
</evidence>
<dbReference type="CDD" id="cd05829">
    <property type="entry name" value="Sortase_F"/>
    <property type="match status" value="1"/>
</dbReference>
<dbReference type="Gene3D" id="2.40.260.10">
    <property type="entry name" value="Sortase"/>
    <property type="match status" value="1"/>
</dbReference>
<dbReference type="InterPro" id="IPR005754">
    <property type="entry name" value="Sortase"/>
</dbReference>
<reference evidence="3 4" key="1">
    <citation type="journal article" date="2019" name="Int. J. Syst. Evol. Microbiol.">
        <title>The Global Catalogue of Microorganisms (GCM) 10K type strain sequencing project: providing services to taxonomists for standard genome sequencing and annotation.</title>
        <authorList>
            <consortium name="The Broad Institute Genomics Platform"/>
            <consortium name="The Broad Institute Genome Sequencing Center for Infectious Disease"/>
            <person name="Wu L."/>
            <person name="Ma J."/>
        </authorList>
    </citation>
    <scope>NUCLEOTIDE SEQUENCE [LARGE SCALE GENOMIC DNA]</scope>
    <source>
        <strain evidence="3 4">JCM 14306</strain>
    </source>
</reference>